<name>A0A5C3LK17_9AGAR</name>
<proteinExistence type="predicted"/>
<dbReference type="EMBL" id="ML213648">
    <property type="protein sequence ID" value="TFK33454.1"/>
    <property type="molecule type" value="Genomic_DNA"/>
</dbReference>
<evidence type="ECO:0000256" key="1">
    <source>
        <dbReference type="SAM" id="MobiDB-lite"/>
    </source>
</evidence>
<gene>
    <name evidence="2" type="ORF">BDQ12DRAFT_727773</name>
</gene>
<dbReference type="AlphaFoldDB" id="A0A5C3LK17"/>
<dbReference type="STRING" id="68775.A0A5C3LK17"/>
<feature type="region of interest" description="Disordered" evidence="1">
    <location>
        <begin position="250"/>
        <end position="331"/>
    </location>
</feature>
<sequence>MTNAQTPTYSRFQAILTARPGTHPVLPPLPTPKYSYDTWDGILQNRKRKREIHDAGPSNIDKAIQRARENEKANQRSMEKGSNSLAHREAHRQDLMNALQERFKENSEVDFHGCYEMIDPGVTHKQRIQTITHEIWKATGYRFTVKDHPHVKDGHKTRFWCSQDEAHRSKSSRNAPKPRLLSGGEAMAKTRYPCRSRLLISSRDAAMPGIRLITIRMHHHVAHEPYVDSSLPPEVAQSIWEGFGWVEQPNGSVHAPIPDNHASGSQQNHLPSPPDDDSDNSPVGEFQQVDLPLPDPSSAFDSPSQSQPQTHTHAHIHPHSPAHEEPPPIDPTIFQQRLRTHIRNIRDFCDGLEYQLQFNDCRMLDMLENEGGPFLRLVEECLEKEGRLVSPNSVEQEVFAASPTFMKGSSAGVGPSAVPNGGIMRIGFDR</sequence>
<dbReference type="Proteomes" id="UP000308652">
    <property type="component" value="Unassembled WGS sequence"/>
</dbReference>
<keyword evidence="3" id="KW-1185">Reference proteome</keyword>
<feature type="region of interest" description="Disordered" evidence="1">
    <location>
        <begin position="164"/>
        <end position="186"/>
    </location>
</feature>
<evidence type="ECO:0000313" key="2">
    <source>
        <dbReference type="EMBL" id="TFK33454.1"/>
    </source>
</evidence>
<protein>
    <submittedName>
        <fullName evidence="2">Uncharacterized protein</fullName>
    </submittedName>
</protein>
<dbReference type="OrthoDB" id="3205748at2759"/>
<organism evidence="2 3">
    <name type="scientific">Crucibulum laeve</name>
    <dbReference type="NCBI Taxonomy" id="68775"/>
    <lineage>
        <taxon>Eukaryota</taxon>
        <taxon>Fungi</taxon>
        <taxon>Dikarya</taxon>
        <taxon>Basidiomycota</taxon>
        <taxon>Agaricomycotina</taxon>
        <taxon>Agaricomycetes</taxon>
        <taxon>Agaricomycetidae</taxon>
        <taxon>Agaricales</taxon>
        <taxon>Agaricineae</taxon>
        <taxon>Nidulariaceae</taxon>
        <taxon>Crucibulum</taxon>
    </lineage>
</organism>
<evidence type="ECO:0000313" key="3">
    <source>
        <dbReference type="Proteomes" id="UP000308652"/>
    </source>
</evidence>
<reference evidence="2 3" key="1">
    <citation type="journal article" date="2019" name="Nat. Ecol. Evol.">
        <title>Megaphylogeny resolves global patterns of mushroom evolution.</title>
        <authorList>
            <person name="Varga T."/>
            <person name="Krizsan K."/>
            <person name="Foldi C."/>
            <person name="Dima B."/>
            <person name="Sanchez-Garcia M."/>
            <person name="Sanchez-Ramirez S."/>
            <person name="Szollosi G.J."/>
            <person name="Szarkandi J.G."/>
            <person name="Papp V."/>
            <person name="Albert L."/>
            <person name="Andreopoulos W."/>
            <person name="Angelini C."/>
            <person name="Antonin V."/>
            <person name="Barry K.W."/>
            <person name="Bougher N.L."/>
            <person name="Buchanan P."/>
            <person name="Buyck B."/>
            <person name="Bense V."/>
            <person name="Catcheside P."/>
            <person name="Chovatia M."/>
            <person name="Cooper J."/>
            <person name="Damon W."/>
            <person name="Desjardin D."/>
            <person name="Finy P."/>
            <person name="Geml J."/>
            <person name="Haridas S."/>
            <person name="Hughes K."/>
            <person name="Justo A."/>
            <person name="Karasinski D."/>
            <person name="Kautmanova I."/>
            <person name="Kiss B."/>
            <person name="Kocsube S."/>
            <person name="Kotiranta H."/>
            <person name="LaButti K.M."/>
            <person name="Lechner B.E."/>
            <person name="Liimatainen K."/>
            <person name="Lipzen A."/>
            <person name="Lukacs Z."/>
            <person name="Mihaltcheva S."/>
            <person name="Morgado L.N."/>
            <person name="Niskanen T."/>
            <person name="Noordeloos M.E."/>
            <person name="Ohm R.A."/>
            <person name="Ortiz-Santana B."/>
            <person name="Ovrebo C."/>
            <person name="Racz N."/>
            <person name="Riley R."/>
            <person name="Savchenko A."/>
            <person name="Shiryaev A."/>
            <person name="Soop K."/>
            <person name="Spirin V."/>
            <person name="Szebenyi C."/>
            <person name="Tomsovsky M."/>
            <person name="Tulloss R.E."/>
            <person name="Uehling J."/>
            <person name="Grigoriev I.V."/>
            <person name="Vagvolgyi C."/>
            <person name="Papp T."/>
            <person name="Martin F.M."/>
            <person name="Miettinen O."/>
            <person name="Hibbett D.S."/>
            <person name="Nagy L.G."/>
        </authorList>
    </citation>
    <scope>NUCLEOTIDE SEQUENCE [LARGE SCALE GENOMIC DNA]</scope>
    <source>
        <strain evidence="2 3">CBS 166.37</strain>
    </source>
</reference>
<accession>A0A5C3LK17</accession>